<gene>
    <name evidence="1" type="ORF">HMPREF2137_09150</name>
</gene>
<organism evidence="1 2">
    <name type="scientific">Hoylesella buccalis DNF00853</name>
    <dbReference type="NCBI Taxonomy" id="1401074"/>
    <lineage>
        <taxon>Bacteria</taxon>
        <taxon>Pseudomonadati</taxon>
        <taxon>Bacteroidota</taxon>
        <taxon>Bacteroidia</taxon>
        <taxon>Bacteroidales</taxon>
        <taxon>Prevotellaceae</taxon>
        <taxon>Hoylesella</taxon>
    </lineage>
</organism>
<name>A0A095ZI98_9BACT</name>
<protein>
    <submittedName>
        <fullName evidence="1">Uncharacterized protein</fullName>
    </submittedName>
</protein>
<reference evidence="1 2" key="1">
    <citation type="submission" date="2014-07" db="EMBL/GenBank/DDBJ databases">
        <authorList>
            <person name="McCorrison J."/>
            <person name="Sanka R."/>
            <person name="Torralba M."/>
            <person name="Gillis M."/>
            <person name="Haft D.H."/>
            <person name="Methe B."/>
            <person name="Sutton G."/>
            <person name="Nelson K.E."/>
        </authorList>
    </citation>
    <scope>NUCLEOTIDE SEQUENCE [LARGE SCALE GENOMIC DNA]</scope>
    <source>
        <strain evidence="1 2">DNF00853</strain>
    </source>
</reference>
<comment type="caution">
    <text evidence="1">The sequence shown here is derived from an EMBL/GenBank/DDBJ whole genome shotgun (WGS) entry which is preliminary data.</text>
</comment>
<dbReference type="Proteomes" id="UP000029556">
    <property type="component" value="Unassembled WGS sequence"/>
</dbReference>
<dbReference type="EMBL" id="JRNN01000073">
    <property type="protein sequence ID" value="KGF34096.1"/>
    <property type="molecule type" value="Genomic_DNA"/>
</dbReference>
<evidence type="ECO:0000313" key="1">
    <source>
        <dbReference type="EMBL" id="KGF34096.1"/>
    </source>
</evidence>
<dbReference type="AlphaFoldDB" id="A0A095ZI98"/>
<proteinExistence type="predicted"/>
<accession>A0A095ZI98</accession>
<evidence type="ECO:0000313" key="2">
    <source>
        <dbReference type="Proteomes" id="UP000029556"/>
    </source>
</evidence>
<sequence length="68" mass="7855">MPANSIEFDFQSQCFSRSNSLTLHANLHAIEKMWMIGLIRTCIMRWLDSSIVLEENIVELFGQLQILA</sequence>